<dbReference type="Proteomes" id="UP000321595">
    <property type="component" value="Chromosome"/>
</dbReference>
<evidence type="ECO:0000313" key="2">
    <source>
        <dbReference type="Proteomes" id="UP000321595"/>
    </source>
</evidence>
<evidence type="ECO:0008006" key="3">
    <source>
        <dbReference type="Google" id="ProtNLM"/>
    </source>
</evidence>
<evidence type="ECO:0000313" key="1">
    <source>
        <dbReference type="EMBL" id="QED25717.1"/>
    </source>
</evidence>
<organism evidence="1 2">
    <name type="scientific">Microvenator marinus</name>
    <dbReference type="NCBI Taxonomy" id="2600177"/>
    <lineage>
        <taxon>Bacteria</taxon>
        <taxon>Deltaproteobacteria</taxon>
        <taxon>Bradymonadales</taxon>
        <taxon>Microvenatoraceae</taxon>
        <taxon>Microvenator</taxon>
    </lineage>
</organism>
<keyword evidence="2" id="KW-1185">Reference proteome</keyword>
<dbReference type="AlphaFoldDB" id="A0A5B8XKW0"/>
<name>A0A5B8XKW0_9DELT</name>
<dbReference type="EMBL" id="CP042467">
    <property type="protein sequence ID" value="QED25717.1"/>
    <property type="molecule type" value="Genomic_DNA"/>
</dbReference>
<gene>
    <name evidence="1" type="ORF">FRD01_00245</name>
</gene>
<accession>A0A5B8XKW0</accession>
<dbReference type="RefSeq" id="WP_146956538.1">
    <property type="nucleotide sequence ID" value="NZ_CP042467.1"/>
</dbReference>
<dbReference type="KEGG" id="bbae:FRD01_00245"/>
<reference evidence="1 2" key="1">
    <citation type="submission" date="2019-08" db="EMBL/GenBank/DDBJ databases">
        <authorList>
            <person name="Liang Q."/>
        </authorList>
    </citation>
    <scope>NUCLEOTIDE SEQUENCE [LARGE SCALE GENOMIC DNA]</scope>
    <source>
        <strain evidence="1 2">V1718</strain>
    </source>
</reference>
<protein>
    <recommendedName>
        <fullName evidence="3">Porin</fullName>
    </recommendedName>
</protein>
<proteinExistence type="predicted"/>
<sequence>MRRVVFVILFMVGLDVSAQSVPCAGTDVFSESRKARRIVSDYDGLRAIHQRDLSRLDLLWERQTGREKRGSGSVAGFVAWTKELGYETCTTRGAQLASLNPWTLGALGHARLPFGLSIEAASVVVFERLELQTAAQNASVRADESMLSLRLSLHDWADVQGAWIESEAVQSFPGPDGEEILVGAQTPESETGRLFFAMGVPALSLRTYVIWDPSDVSPATISLGVRDFPILYKGLEATALVEYRGDEEQGILRLGVGNVLDVFSAELGAEHRSVKLRHAVLRAELGKSWGWEPEDLAEYAPDQEASPRFAFDAGVWGQATYFNSEYMQLSQGESHLWGFQAGFWASPDITIWVNRIDFSFGLNQPERLEDLSESAGHWSINVQLYSRFGL</sequence>